<keyword evidence="2" id="KW-0812">Transmembrane</keyword>
<keyword evidence="2" id="KW-0472">Membrane</keyword>
<dbReference type="EMBL" id="VIWU01000001">
    <property type="protein sequence ID" value="TWF75990.1"/>
    <property type="molecule type" value="Genomic_DNA"/>
</dbReference>
<name>A0A561SM98_9PSEU</name>
<feature type="transmembrane region" description="Helical" evidence="2">
    <location>
        <begin position="85"/>
        <end position="101"/>
    </location>
</feature>
<gene>
    <name evidence="3" type="ORF">FHX44_111877</name>
</gene>
<comment type="caution">
    <text evidence="3">The sequence shown here is derived from an EMBL/GenBank/DDBJ whole genome shotgun (WGS) entry which is preliminary data.</text>
</comment>
<reference evidence="3 4" key="1">
    <citation type="submission" date="2019-06" db="EMBL/GenBank/DDBJ databases">
        <title>Sequencing the genomes of 1000 actinobacteria strains.</title>
        <authorList>
            <person name="Klenk H.-P."/>
        </authorList>
    </citation>
    <scope>NUCLEOTIDE SEQUENCE [LARGE SCALE GENOMIC DNA]</scope>
    <source>
        <strain evidence="3 4">DSM 45671</strain>
    </source>
</reference>
<sequence>MLRLDRPVVLRLGRGTGATTVALHPVAGPPVPAPTGAGSTSAVAGPPNTAPPIPVAAGPSQRPGRDTTVHFVTSGRLTIGRLRDVLAVQLAVLLGVAAWLLRRQDPVRR</sequence>
<accession>A0A561SM98</accession>
<evidence type="ECO:0000313" key="4">
    <source>
        <dbReference type="Proteomes" id="UP000321261"/>
    </source>
</evidence>
<dbReference type="Proteomes" id="UP000321261">
    <property type="component" value="Unassembled WGS sequence"/>
</dbReference>
<dbReference type="AlphaFoldDB" id="A0A561SM98"/>
<evidence type="ECO:0000256" key="1">
    <source>
        <dbReference type="SAM" id="MobiDB-lite"/>
    </source>
</evidence>
<keyword evidence="2" id="KW-1133">Transmembrane helix</keyword>
<organism evidence="3 4">
    <name type="scientific">Pseudonocardia hierapolitana</name>
    <dbReference type="NCBI Taxonomy" id="1128676"/>
    <lineage>
        <taxon>Bacteria</taxon>
        <taxon>Bacillati</taxon>
        <taxon>Actinomycetota</taxon>
        <taxon>Actinomycetes</taxon>
        <taxon>Pseudonocardiales</taxon>
        <taxon>Pseudonocardiaceae</taxon>
        <taxon>Pseudonocardia</taxon>
    </lineage>
</organism>
<protein>
    <submittedName>
        <fullName evidence="3">Uncharacterized protein</fullName>
    </submittedName>
</protein>
<feature type="region of interest" description="Disordered" evidence="1">
    <location>
        <begin position="21"/>
        <end position="66"/>
    </location>
</feature>
<keyword evidence="4" id="KW-1185">Reference proteome</keyword>
<evidence type="ECO:0000313" key="3">
    <source>
        <dbReference type="EMBL" id="TWF75990.1"/>
    </source>
</evidence>
<proteinExistence type="predicted"/>
<evidence type="ECO:0000256" key="2">
    <source>
        <dbReference type="SAM" id="Phobius"/>
    </source>
</evidence>